<dbReference type="Gene3D" id="3.30.70.1230">
    <property type="entry name" value="Nucleotide cyclase"/>
    <property type="match status" value="1"/>
</dbReference>
<dbReference type="OrthoDB" id="9768499at2"/>
<dbReference type="Pfam" id="PF00211">
    <property type="entry name" value="Guanylate_cyc"/>
    <property type="match status" value="1"/>
</dbReference>
<name>B3EI71_CHLL2</name>
<evidence type="ECO:0000256" key="1">
    <source>
        <dbReference type="SAM" id="Phobius"/>
    </source>
</evidence>
<dbReference type="AlphaFoldDB" id="B3EI71"/>
<gene>
    <name evidence="3" type="ordered locus">Clim_0821</name>
</gene>
<dbReference type="GO" id="GO:0004016">
    <property type="term" value="F:adenylate cyclase activity"/>
    <property type="evidence" value="ECO:0007669"/>
    <property type="project" value="UniProtKB-ARBA"/>
</dbReference>
<proteinExistence type="predicted"/>
<feature type="transmembrane region" description="Helical" evidence="1">
    <location>
        <begin position="12"/>
        <end position="31"/>
    </location>
</feature>
<protein>
    <submittedName>
        <fullName evidence="3">Putative adenylate/guanylate cyclase</fullName>
    </submittedName>
</protein>
<dbReference type="eggNOG" id="COG2114">
    <property type="taxonomic scope" value="Bacteria"/>
</dbReference>
<feature type="domain" description="Guanylate cyclase" evidence="2">
    <location>
        <begin position="180"/>
        <end position="309"/>
    </location>
</feature>
<dbReference type="HOGENOM" id="CLU_055425_0_0_10"/>
<keyword evidence="1" id="KW-0472">Membrane</keyword>
<dbReference type="InterPro" id="IPR029787">
    <property type="entry name" value="Nucleotide_cyclase"/>
</dbReference>
<dbReference type="GO" id="GO:0009190">
    <property type="term" value="P:cyclic nucleotide biosynthetic process"/>
    <property type="evidence" value="ECO:0007669"/>
    <property type="project" value="InterPro"/>
</dbReference>
<dbReference type="CDD" id="cd07302">
    <property type="entry name" value="CHD"/>
    <property type="match status" value="1"/>
</dbReference>
<dbReference type="GO" id="GO:0035556">
    <property type="term" value="P:intracellular signal transduction"/>
    <property type="evidence" value="ECO:0007669"/>
    <property type="project" value="InterPro"/>
</dbReference>
<sequence>MMFENKTLQKTLTALWITAEYVAAFLAYYVLMTVIGGSLLGHPVSFDLFSFLRFLALAFSAGGVVALVNQFLIVPLTAKLNFLWSFLAGVVLYVFSAFAGMLVYILAEHFVISVIGSGYSDLHAALQLFLQIEFLPMLFFLCMISLPIRNLHLLVIRVGEKNILNALFDRYRVPHEEERIFMFMDLYGSTPIAEKLGHARYHDLLYNVFNDISDLISRYSGEVYQYVGDAVIVTWDITQGTKKMNCVRCFFAIQNKMSALSGKYRRLYGYQPQFKAGMHVGKVIAGEVGDLKKEIVYHGDTVNTASRIQAECVRLHQHLLVSEELFMMFPVNCLQQVQTEFLGCLKLKGRAHDVCLYAVKK</sequence>
<organism evidence="3 4">
    <name type="scientific">Chlorobium limicola (strain DSM 245 / NBRC 103803 / 6330)</name>
    <dbReference type="NCBI Taxonomy" id="290315"/>
    <lineage>
        <taxon>Bacteria</taxon>
        <taxon>Pseudomonadati</taxon>
        <taxon>Chlorobiota</taxon>
        <taxon>Chlorobiia</taxon>
        <taxon>Chlorobiales</taxon>
        <taxon>Chlorobiaceae</taxon>
        <taxon>Chlorobium/Pelodictyon group</taxon>
        <taxon>Chlorobium</taxon>
    </lineage>
</organism>
<evidence type="ECO:0000313" key="4">
    <source>
        <dbReference type="Proteomes" id="UP000008841"/>
    </source>
</evidence>
<feature type="transmembrane region" description="Helical" evidence="1">
    <location>
        <begin position="51"/>
        <end position="74"/>
    </location>
</feature>
<dbReference type="PANTHER" id="PTHR43081">
    <property type="entry name" value="ADENYLATE CYCLASE, TERMINAL-DIFFERENTIATION SPECIFIC-RELATED"/>
    <property type="match status" value="1"/>
</dbReference>
<dbReference type="EMBL" id="CP001097">
    <property type="protein sequence ID" value="ACD89901.1"/>
    <property type="molecule type" value="Genomic_DNA"/>
</dbReference>
<dbReference type="KEGG" id="cli:Clim_0821"/>
<feature type="transmembrane region" description="Helical" evidence="1">
    <location>
        <begin position="127"/>
        <end position="148"/>
    </location>
</feature>
<dbReference type="SUPFAM" id="SSF55073">
    <property type="entry name" value="Nucleotide cyclase"/>
    <property type="match status" value="1"/>
</dbReference>
<dbReference type="RefSeq" id="WP_012465780.1">
    <property type="nucleotide sequence ID" value="NC_010803.1"/>
</dbReference>
<dbReference type="InterPro" id="IPR001054">
    <property type="entry name" value="A/G_cyclase"/>
</dbReference>
<dbReference type="InterPro" id="IPR050697">
    <property type="entry name" value="Adenylyl/Guanylyl_Cyclase_3/4"/>
</dbReference>
<accession>B3EI71</accession>
<dbReference type="PROSITE" id="PS50125">
    <property type="entry name" value="GUANYLATE_CYCLASE_2"/>
    <property type="match status" value="1"/>
</dbReference>
<evidence type="ECO:0000259" key="2">
    <source>
        <dbReference type="PROSITE" id="PS50125"/>
    </source>
</evidence>
<keyword evidence="1" id="KW-0812">Transmembrane</keyword>
<dbReference type="STRING" id="290315.Clim_0821"/>
<dbReference type="Proteomes" id="UP000008841">
    <property type="component" value="Chromosome"/>
</dbReference>
<feature type="transmembrane region" description="Helical" evidence="1">
    <location>
        <begin position="86"/>
        <end position="107"/>
    </location>
</feature>
<dbReference type="PANTHER" id="PTHR43081:SF1">
    <property type="entry name" value="ADENYLATE CYCLASE, TERMINAL-DIFFERENTIATION SPECIFIC"/>
    <property type="match status" value="1"/>
</dbReference>
<reference evidence="3 4" key="1">
    <citation type="submission" date="2008-05" db="EMBL/GenBank/DDBJ databases">
        <title>Complete sequence of Chlorobium limicola DSM 245.</title>
        <authorList>
            <consortium name="US DOE Joint Genome Institute"/>
            <person name="Lucas S."/>
            <person name="Copeland A."/>
            <person name="Lapidus A."/>
            <person name="Glavina del Rio T."/>
            <person name="Dalin E."/>
            <person name="Tice H."/>
            <person name="Bruce D."/>
            <person name="Goodwin L."/>
            <person name="Pitluck S."/>
            <person name="Schmutz J."/>
            <person name="Larimer F."/>
            <person name="Land M."/>
            <person name="Hauser L."/>
            <person name="Kyrpides N."/>
            <person name="Ovchinnikova G."/>
            <person name="Zhao F."/>
            <person name="Li T."/>
            <person name="Liu Z."/>
            <person name="Overmann J."/>
            <person name="Bryant D.A."/>
            <person name="Richardson P."/>
        </authorList>
    </citation>
    <scope>NUCLEOTIDE SEQUENCE [LARGE SCALE GENOMIC DNA]</scope>
    <source>
        <strain evidence="4">DSM 245 / NBRC 103803 / 6330</strain>
    </source>
</reference>
<keyword evidence="1" id="KW-1133">Transmembrane helix</keyword>
<evidence type="ECO:0000313" key="3">
    <source>
        <dbReference type="EMBL" id="ACD89901.1"/>
    </source>
</evidence>